<evidence type="ECO:0000256" key="4">
    <source>
        <dbReference type="ARBA" id="ARBA00022989"/>
    </source>
</evidence>
<dbReference type="CDD" id="cd01949">
    <property type="entry name" value="GGDEF"/>
    <property type="match status" value="1"/>
</dbReference>
<evidence type="ECO:0000259" key="7">
    <source>
        <dbReference type="PROSITE" id="PS50885"/>
    </source>
</evidence>
<accession>A0A7X3FJY5</accession>
<keyword evidence="4 6" id="KW-1133">Transmembrane helix</keyword>
<keyword evidence="10" id="KW-1185">Reference proteome</keyword>
<keyword evidence="3 6" id="KW-0812">Transmembrane</keyword>
<dbReference type="InterPro" id="IPR000160">
    <property type="entry name" value="GGDEF_dom"/>
</dbReference>
<dbReference type="Gene3D" id="3.30.70.270">
    <property type="match status" value="1"/>
</dbReference>
<comment type="subcellular location">
    <subcellularLocation>
        <location evidence="1">Cell membrane</location>
        <topology evidence="1">Multi-pass membrane protein</topology>
    </subcellularLocation>
</comment>
<dbReference type="EMBL" id="RHLK01000010">
    <property type="protein sequence ID" value="MVP01139.1"/>
    <property type="molecule type" value="Genomic_DNA"/>
</dbReference>
<evidence type="ECO:0000313" key="9">
    <source>
        <dbReference type="EMBL" id="MVP01139.1"/>
    </source>
</evidence>
<evidence type="ECO:0000256" key="5">
    <source>
        <dbReference type="ARBA" id="ARBA00023136"/>
    </source>
</evidence>
<sequence>MMLNLRTAFALVLAVIIFLLTFLLSIVISQRTTTQVEETIGASLSQVAYQMAEKLDYFMWSHAGEVDMLSQMLTYADADNPDELRALLEQLKKSFPSFTWVAFIDPSGKVKASSDGILTGSDISARPVFTEGRKGRFIGDVHEAVLLSKLLPNPSGETLQFVDISTPVFNKKGEWIGVLAAHLSWEWAREVEKSILGPLQERMNQLDVFIVSKKDNTVLLGPRKYVLRPIDTGSIQQAQKESNGWTTEQWPEDNGSYLTGYAYGAGYMNYPGLGWSVLVRQPADIAFSSVHELNRFIVVTGIVMSVVFAVLGALVAGWIAKPLRRIAQAADQLRSGHHVKIPLFHAIKDLNILSSSLNNLVDNLMRTESALDHMADLAHHDKLTGLPNRIALDTYMELAMKQARENNTTLTFLYLDLDGFKLVNDTWGHPYGDKLLRHVAERLGAYMQAQDIVFRIGGDEFVILLKTQSSTPSEETLSMANYIIRLLNEPFLIEDEVIRIGCSIGGAIWPSDAGDPIETIRLADKALYVSKQKGKNCVTFY</sequence>
<feature type="transmembrane region" description="Helical" evidence="6">
    <location>
        <begin position="296"/>
        <end position="320"/>
    </location>
</feature>
<organism evidence="9 10">
    <name type="scientific">Paenibacillus lutrae</name>
    <dbReference type="NCBI Taxonomy" id="2078573"/>
    <lineage>
        <taxon>Bacteria</taxon>
        <taxon>Bacillati</taxon>
        <taxon>Bacillota</taxon>
        <taxon>Bacilli</taxon>
        <taxon>Bacillales</taxon>
        <taxon>Paenibacillaceae</taxon>
        <taxon>Paenibacillus</taxon>
    </lineage>
</organism>
<dbReference type="InterPro" id="IPR052163">
    <property type="entry name" value="DGC-Regulatory_Protein"/>
</dbReference>
<name>A0A7X3FJY5_9BACL</name>
<dbReference type="Gene3D" id="3.30.450.20">
    <property type="entry name" value="PAS domain"/>
    <property type="match status" value="1"/>
</dbReference>
<dbReference type="SMART" id="SM00267">
    <property type="entry name" value="GGDEF"/>
    <property type="match status" value="1"/>
</dbReference>
<dbReference type="InterPro" id="IPR033479">
    <property type="entry name" value="dCache_1"/>
</dbReference>
<dbReference type="SUPFAM" id="SSF55073">
    <property type="entry name" value="Nucleotide cyclase"/>
    <property type="match status" value="1"/>
</dbReference>
<gene>
    <name evidence="9" type="ORF">EDM21_16705</name>
</gene>
<dbReference type="GO" id="GO:0005886">
    <property type="term" value="C:plasma membrane"/>
    <property type="evidence" value="ECO:0007669"/>
    <property type="project" value="UniProtKB-SubCell"/>
</dbReference>
<dbReference type="PANTHER" id="PTHR46663">
    <property type="entry name" value="DIGUANYLATE CYCLASE DGCT-RELATED"/>
    <property type="match status" value="1"/>
</dbReference>
<dbReference type="AlphaFoldDB" id="A0A7X3FJY5"/>
<feature type="domain" description="HAMP" evidence="7">
    <location>
        <begin position="317"/>
        <end position="369"/>
    </location>
</feature>
<dbReference type="Gene3D" id="6.10.340.10">
    <property type="match status" value="1"/>
</dbReference>
<evidence type="ECO:0000256" key="6">
    <source>
        <dbReference type="SAM" id="Phobius"/>
    </source>
</evidence>
<dbReference type="PANTHER" id="PTHR46663:SF2">
    <property type="entry name" value="GGDEF DOMAIN-CONTAINING PROTEIN"/>
    <property type="match status" value="1"/>
</dbReference>
<dbReference type="Pfam" id="PF02743">
    <property type="entry name" value="dCache_1"/>
    <property type="match status" value="1"/>
</dbReference>
<dbReference type="InterPro" id="IPR029787">
    <property type="entry name" value="Nucleotide_cyclase"/>
</dbReference>
<proteinExistence type="predicted"/>
<dbReference type="Pfam" id="PF00990">
    <property type="entry name" value="GGDEF"/>
    <property type="match status" value="1"/>
</dbReference>
<dbReference type="InterPro" id="IPR029151">
    <property type="entry name" value="Sensor-like_sf"/>
</dbReference>
<dbReference type="FunFam" id="3.30.70.270:FF:000001">
    <property type="entry name" value="Diguanylate cyclase domain protein"/>
    <property type="match status" value="1"/>
</dbReference>
<dbReference type="Pfam" id="PF00672">
    <property type="entry name" value="HAMP"/>
    <property type="match status" value="1"/>
</dbReference>
<dbReference type="GO" id="GO:0007165">
    <property type="term" value="P:signal transduction"/>
    <property type="evidence" value="ECO:0007669"/>
    <property type="project" value="InterPro"/>
</dbReference>
<dbReference type="PROSITE" id="PS50887">
    <property type="entry name" value="GGDEF"/>
    <property type="match status" value="1"/>
</dbReference>
<feature type="domain" description="GGDEF" evidence="8">
    <location>
        <begin position="408"/>
        <end position="541"/>
    </location>
</feature>
<comment type="caution">
    <text evidence="9">The sequence shown here is derived from an EMBL/GenBank/DDBJ whole genome shotgun (WGS) entry which is preliminary data.</text>
</comment>
<dbReference type="Proteomes" id="UP000490800">
    <property type="component" value="Unassembled WGS sequence"/>
</dbReference>
<dbReference type="InterPro" id="IPR003660">
    <property type="entry name" value="HAMP_dom"/>
</dbReference>
<evidence type="ECO:0000256" key="3">
    <source>
        <dbReference type="ARBA" id="ARBA00022692"/>
    </source>
</evidence>
<dbReference type="InterPro" id="IPR043128">
    <property type="entry name" value="Rev_trsase/Diguanyl_cyclase"/>
</dbReference>
<dbReference type="NCBIfam" id="TIGR00254">
    <property type="entry name" value="GGDEF"/>
    <property type="match status" value="1"/>
</dbReference>
<dbReference type="PROSITE" id="PS50885">
    <property type="entry name" value="HAMP"/>
    <property type="match status" value="1"/>
</dbReference>
<protein>
    <submittedName>
        <fullName evidence="9">Diguanylate cyclase</fullName>
    </submittedName>
</protein>
<evidence type="ECO:0000313" key="10">
    <source>
        <dbReference type="Proteomes" id="UP000490800"/>
    </source>
</evidence>
<evidence type="ECO:0000259" key="8">
    <source>
        <dbReference type="PROSITE" id="PS50887"/>
    </source>
</evidence>
<keyword evidence="5 6" id="KW-0472">Membrane</keyword>
<reference evidence="9 10" key="1">
    <citation type="journal article" date="2019" name="Microorganisms">
        <title>Paenibacillus lutrae sp. nov., A Chitinolytic Species Isolated from A River Otter in Castril Natural Park, Granada, Spain.</title>
        <authorList>
            <person name="Rodriguez M."/>
            <person name="Reina J.C."/>
            <person name="Bejar V."/>
            <person name="Llamas I."/>
        </authorList>
    </citation>
    <scope>NUCLEOTIDE SEQUENCE [LARGE SCALE GENOMIC DNA]</scope>
    <source>
        <strain evidence="9 10">N10</strain>
    </source>
</reference>
<keyword evidence="2" id="KW-1003">Cell membrane</keyword>
<dbReference type="SUPFAM" id="SSF103190">
    <property type="entry name" value="Sensory domain-like"/>
    <property type="match status" value="1"/>
</dbReference>
<evidence type="ECO:0000256" key="1">
    <source>
        <dbReference type="ARBA" id="ARBA00004651"/>
    </source>
</evidence>
<evidence type="ECO:0000256" key="2">
    <source>
        <dbReference type="ARBA" id="ARBA00022475"/>
    </source>
</evidence>
<dbReference type="CDD" id="cd12914">
    <property type="entry name" value="PDC1_DGC_like"/>
    <property type="match status" value="1"/>
</dbReference>